<evidence type="ECO:0000256" key="4">
    <source>
        <dbReference type="ARBA" id="ARBA00023128"/>
    </source>
</evidence>
<comment type="similarity">
    <text evidence="2">Belongs to the RRG7 family.</text>
</comment>
<protein>
    <recommendedName>
        <fullName evidence="3">Required for respiratory growth protein 7, mitochondrial</fullName>
    </recommendedName>
</protein>
<dbReference type="KEGG" id="tbl:TBLA_0B02860"/>
<sequence length="252" mass="28796">MLTLYFKPFISRRLYSSLSPNYNAIILKFIEENKATSTSTVFQGTLYEYTVMRELSNKLLMKDLNKIGGAGDKGIDIVGSWPIYPIYEKMNPIFKLSEDKILKRTKINGAFVKPLRNKLEEENANMKPINIAVQCKAFRTSKVSPRDLRELVGTYTSLFANPSGKYNKAPIIIFMCSPNLLTKDGINLINSVSIPLIYLRVNMIPSLGNQYIYNETTLQEQGHIVNYYENLHASKLLQSCGIKEWLNLRAYD</sequence>
<dbReference type="OMA" id="YYENEYA"/>
<keyword evidence="6" id="KW-1185">Reference proteome</keyword>
<evidence type="ECO:0000313" key="6">
    <source>
        <dbReference type="Proteomes" id="UP000002866"/>
    </source>
</evidence>
<keyword evidence="4" id="KW-0496">Mitochondrion</keyword>
<proteinExistence type="inferred from homology"/>
<evidence type="ECO:0000256" key="2">
    <source>
        <dbReference type="ARBA" id="ARBA00009554"/>
    </source>
</evidence>
<gene>
    <name evidence="5" type="primary">TBLA0B02860</name>
    <name evidence="5" type="ORF">TBLA_0B02860</name>
</gene>
<dbReference type="InParanoid" id="I2GYC6"/>
<dbReference type="EMBL" id="HE806317">
    <property type="protein sequence ID" value="CCH59128.1"/>
    <property type="molecule type" value="Genomic_DNA"/>
</dbReference>
<reference evidence="5 6" key="1">
    <citation type="journal article" date="2011" name="Proc. Natl. Acad. Sci. U.S.A.">
        <title>Evolutionary erosion of yeast sex chromosomes by mating-type switching accidents.</title>
        <authorList>
            <person name="Gordon J.L."/>
            <person name="Armisen D."/>
            <person name="Proux-Wera E."/>
            <person name="Oheigeartaigh S.S."/>
            <person name="Byrne K.P."/>
            <person name="Wolfe K.H."/>
        </authorList>
    </citation>
    <scope>NUCLEOTIDE SEQUENCE [LARGE SCALE GENOMIC DNA]</scope>
    <source>
        <strain evidence="6">ATCC 34711 / CBS 6284 / DSM 70876 / NBRC 10599 / NRRL Y-10934 / UCD 77-7</strain>
    </source>
</reference>
<evidence type="ECO:0000256" key="1">
    <source>
        <dbReference type="ARBA" id="ARBA00004173"/>
    </source>
</evidence>
<dbReference type="eggNOG" id="ENOG502RZ1Q">
    <property type="taxonomic scope" value="Eukaryota"/>
</dbReference>
<dbReference type="FunCoup" id="I2GYC6">
    <property type="interactions" value="56"/>
</dbReference>
<dbReference type="HOGENOM" id="CLU_085105_1_0_1"/>
<dbReference type="Pfam" id="PF10356">
    <property type="entry name" value="RRG7"/>
    <property type="match status" value="1"/>
</dbReference>
<comment type="subcellular location">
    <subcellularLocation>
        <location evidence="1">Mitochondrion</location>
    </subcellularLocation>
</comment>
<dbReference type="RefSeq" id="XP_004178647.1">
    <property type="nucleotide sequence ID" value="XM_004178599.1"/>
</dbReference>
<name>I2GYC6_HENB6</name>
<dbReference type="PANTHER" id="PTHR28133:SF1">
    <property type="entry name" value="REQUIRED FOR RESPIRATORY GROWTH PROTEIN 7, MITOCHONDRIAL"/>
    <property type="match status" value="1"/>
</dbReference>
<dbReference type="Proteomes" id="UP000002866">
    <property type="component" value="Chromosome 2"/>
</dbReference>
<dbReference type="GeneID" id="14493912"/>
<dbReference type="PANTHER" id="PTHR28133">
    <property type="entry name" value="REQUIRED FOR RESPIRATORY GROWTH PROTEIN 7, MITOCHONDRIAL"/>
    <property type="match status" value="1"/>
</dbReference>
<accession>I2GYC6</accession>
<dbReference type="AlphaFoldDB" id="I2GYC6"/>
<dbReference type="GO" id="GO:0005739">
    <property type="term" value="C:mitochondrion"/>
    <property type="evidence" value="ECO:0007669"/>
    <property type="project" value="UniProtKB-SubCell"/>
</dbReference>
<evidence type="ECO:0000313" key="5">
    <source>
        <dbReference type="EMBL" id="CCH59128.1"/>
    </source>
</evidence>
<organism evidence="5 6">
    <name type="scientific">Henningerozyma blattae (strain ATCC 34711 / CBS 6284 / DSM 70876 / NBRC 10599 / NRRL Y-10934 / UCD 77-7)</name>
    <name type="common">Yeast</name>
    <name type="synonym">Tetrapisispora blattae</name>
    <dbReference type="NCBI Taxonomy" id="1071380"/>
    <lineage>
        <taxon>Eukaryota</taxon>
        <taxon>Fungi</taxon>
        <taxon>Dikarya</taxon>
        <taxon>Ascomycota</taxon>
        <taxon>Saccharomycotina</taxon>
        <taxon>Saccharomycetes</taxon>
        <taxon>Saccharomycetales</taxon>
        <taxon>Saccharomycetaceae</taxon>
        <taxon>Henningerozyma</taxon>
    </lineage>
</organism>
<evidence type="ECO:0000256" key="3">
    <source>
        <dbReference type="ARBA" id="ARBA00014638"/>
    </source>
</evidence>
<dbReference type="InterPro" id="IPR018828">
    <property type="entry name" value="RRG7"/>
</dbReference>
<dbReference type="OrthoDB" id="20734at2759"/>